<evidence type="ECO:0000313" key="2">
    <source>
        <dbReference type="EMBL" id="PHK02080.1"/>
    </source>
</evidence>
<dbReference type="Proteomes" id="UP000222310">
    <property type="component" value="Unassembled WGS sequence"/>
</dbReference>
<dbReference type="Pfam" id="PF14280">
    <property type="entry name" value="DUF4365"/>
    <property type="match status" value="1"/>
</dbReference>
<dbReference type="EMBL" id="LAHD01000060">
    <property type="protein sequence ID" value="PHK02080.1"/>
    <property type="molecule type" value="Genomic_DNA"/>
</dbReference>
<proteinExistence type="predicted"/>
<organism evidence="2 3">
    <name type="scientific">Nostoc linckia z8</name>
    <dbReference type="NCBI Taxonomy" id="1628746"/>
    <lineage>
        <taxon>Bacteria</taxon>
        <taxon>Bacillati</taxon>
        <taxon>Cyanobacteriota</taxon>
        <taxon>Cyanophyceae</taxon>
        <taxon>Nostocales</taxon>
        <taxon>Nostocaceae</taxon>
        <taxon>Nostoc</taxon>
    </lineage>
</organism>
<dbReference type="RefSeq" id="WP_099070938.1">
    <property type="nucleotide sequence ID" value="NZ_LAHD01000060.1"/>
</dbReference>
<feature type="domain" description="DUF4365" evidence="1">
    <location>
        <begin position="8"/>
        <end position="162"/>
    </location>
</feature>
<reference evidence="2 3" key="1">
    <citation type="submission" date="2015-02" db="EMBL/GenBank/DDBJ databases">
        <title>Nostoc linckia genome annotation.</title>
        <authorList>
            <person name="Zhou Z."/>
        </authorList>
    </citation>
    <scope>NUCLEOTIDE SEQUENCE [LARGE SCALE GENOMIC DNA]</scope>
    <source>
        <strain evidence="3">z8</strain>
    </source>
</reference>
<protein>
    <recommendedName>
        <fullName evidence="1">DUF4365 domain-containing protein</fullName>
    </recommendedName>
</protein>
<accession>A0A9Q6EK40</accession>
<name>A0A9Q6EK40_NOSLI</name>
<evidence type="ECO:0000313" key="3">
    <source>
        <dbReference type="Proteomes" id="UP000222310"/>
    </source>
</evidence>
<comment type="caution">
    <text evidence="2">The sequence shown here is derived from an EMBL/GenBank/DDBJ whole genome shotgun (WGS) entry which is preliminary data.</text>
</comment>
<dbReference type="GeneID" id="57097226"/>
<dbReference type="AlphaFoldDB" id="A0A9Q6EK40"/>
<sequence>MYITTQKEEFSYAYINAVASAAGYSFQIAPRPLDLVGVDVTITGIATPGSRRRTRIDLQVKCTSQQLLDRDFVKFPLLIKNYDELRNDNPDDDPLLLVVVLIPDLQEDWLQQSETELCLKRCAYWVSICGQPPTENQSTVTVYLPRQNIFSVEVLQALMQRIARGEPI</sequence>
<evidence type="ECO:0000259" key="1">
    <source>
        <dbReference type="Pfam" id="PF14280"/>
    </source>
</evidence>
<dbReference type="InterPro" id="IPR025375">
    <property type="entry name" value="DUF4365"/>
</dbReference>
<gene>
    <name evidence="2" type="ORF">VF08_20070</name>
</gene>